<sequence>MKKTTLQGKSCIPILILLFLSSFCRSDDQLTNAKPLSLGDTLISKGGDFALGFFSPNSSNTSLYLGIWYHNIPGSLTVVWIANRDNPITTPSSPVLTITKSFNLVLLDSEGRNIWMTASNITAGAAGPGAYAVLLNSGNFVLRLPNGNDIWQSFDHPTDTMLPTMRFLASYKAQVVGRLVAWKGLEDPSSGDFSFSSDPSSATLQFFVWHRTRPYCRTAVLNDATVLSGGTYMRNTSFILYETFFDLGDELYYVLTVSDGSPYMRITLDYTGQLRYLSWNSNTSSWALIGERPAAGCDLYASCGPFGYCDLTGAIQTCQCLDGFEPVDGLNFSKGCQKKEALRCGKQSTFVAFPRMKVPDKFLHIGHMSFDECTAECSRNCSCTAYAYANFSRNGDKADSSRCLVWSGDLTDIGKAPAGENLYLRYADPPVDKKSNSLKIILPVIAFLLILIFIAIVWMYKYRGKWRRKENQKNLTIRHLSRSSEFEGDTDFPFVSFEDILSATNFFADSHLLGRGGFGKVYKGTFESGDEVAVKRLSQGSVQGMVEFKNVVLIAKLQHKNLVRLLGCCIHEDEKLLIYEYLPNRSLDAFIFDEGRKHVLDWSTRFKIIKGIARGLLYLHQDSRLTIIHRDLKAGNILLDTEMTPKISDFGLARIFGANQNQANTIRVVGTYGYMSPEYAMRGAFSVKSDTYSFGVLLLEIVSGLRISSPHLITKFSGLIGYAWRLWEDGQAIQLVDSSVMASCPLNEVLRCIHVGLLCVQDHASDRPLMSSVMFMLENETAVLPAPKQPVYFALSNCGNGEGSESMENSMNTVSMTTLDGR</sequence>
<name>A0ACD5UV15_AVESA</name>
<reference evidence="1" key="2">
    <citation type="submission" date="2025-09" db="UniProtKB">
        <authorList>
            <consortium name="EnsemblPlants"/>
        </authorList>
    </citation>
    <scope>IDENTIFICATION</scope>
</reference>
<keyword evidence="2" id="KW-1185">Reference proteome</keyword>
<evidence type="ECO:0000313" key="2">
    <source>
        <dbReference type="Proteomes" id="UP001732700"/>
    </source>
</evidence>
<proteinExistence type="predicted"/>
<evidence type="ECO:0000313" key="1">
    <source>
        <dbReference type="EnsemblPlants" id="AVESA.00010b.r2.2CG0319970.1.CDS"/>
    </source>
</evidence>
<organism evidence="1 2">
    <name type="scientific">Avena sativa</name>
    <name type="common">Oat</name>
    <dbReference type="NCBI Taxonomy" id="4498"/>
    <lineage>
        <taxon>Eukaryota</taxon>
        <taxon>Viridiplantae</taxon>
        <taxon>Streptophyta</taxon>
        <taxon>Embryophyta</taxon>
        <taxon>Tracheophyta</taxon>
        <taxon>Spermatophyta</taxon>
        <taxon>Magnoliopsida</taxon>
        <taxon>Liliopsida</taxon>
        <taxon>Poales</taxon>
        <taxon>Poaceae</taxon>
        <taxon>BOP clade</taxon>
        <taxon>Pooideae</taxon>
        <taxon>Poodae</taxon>
        <taxon>Poeae</taxon>
        <taxon>Poeae Chloroplast Group 1 (Aveneae type)</taxon>
        <taxon>Aveninae</taxon>
        <taxon>Avena</taxon>
    </lineage>
</organism>
<dbReference type="EnsemblPlants" id="AVESA.00010b.r2.2CG0319970.1">
    <property type="protein sequence ID" value="AVESA.00010b.r2.2CG0319970.1.CDS"/>
    <property type="gene ID" value="AVESA.00010b.r2.2CG0319970"/>
</dbReference>
<accession>A0ACD5UV15</accession>
<dbReference type="Proteomes" id="UP001732700">
    <property type="component" value="Chromosome 2C"/>
</dbReference>
<reference evidence="1" key="1">
    <citation type="submission" date="2021-05" db="EMBL/GenBank/DDBJ databases">
        <authorList>
            <person name="Scholz U."/>
            <person name="Mascher M."/>
            <person name="Fiebig A."/>
        </authorList>
    </citation>
    <scope>NUCLEOTIDE SEQUENCE [LARGE SCALE GENOMIC DNA]</scope>
</reference>
<protein>
    <submittedName>
        <fullName evidence="1">Uncharacterized protein</fullName>
    </submittedName>
</protein>